<reference evidence="2 3" key="1">
    <citation type="submission" date="2021-04" db="EMBL/GenBank/DDBJ databases">
        <authorList>
            <person name="Bliznina A."/>
        </authorList>
    </citation>
    <scope>NUCLEOTIDE SEQUENCE [LARGE SCALE GENOMIC DNA]</scope>
</reference>
<organism evidence="2 3">
    <name type="scientific">Oikopleura dioica</name>
    <name type="common">Tunicate</name>
    <dbReference type="NCBI Taxonomy" id="34765"/>
    <lineage>
        <taxon>Eukaryota</taxon>
        <taxon>Metazoa</taxon>
        <taxon>Chordata</taxon>
        <taxon>Tunicata</taxon>
        <taxon>Appendicularia</taxon>
        <taxon>Copelata</taxon>
        <taxon>Oikopleuridae</taxon>
        <taxon>Oikopleura</taxon>
    </lineage>
</organism>
<keyword evidence="3" id="KW-1185">Reference proteome</keyword>
<protein>
    <submittedName>
        <fullName evidence="2">Oidioi.mRNA.OKI2018_I69.chr1.g972.t1.cds</fullName>
    </submittedName>
</protein>
<gene>
    <name evidence="2" type="ORF">OKIOD_LOCUS9737</name>
</gene>
<feature type="coiled-coil region" evidence="1">
    <location>
        <begin position="24"/>
        <end position="51"/>
    </location>
</feature>
<dbReference type="Proteomes" id="UP001158576">
    <property type="component" value="Chromosome 1"/>
</dbReference>
<evidence type="ECO:0000313" key="2">
    <source>
        <dbReference type="EMBL" id="CAG5103860.1"/>
    </source>
</evidence>
<name>A0ABN7SQA5_OIKDI</name>
<dbReference type="EMBL" id="OU015566">
    <property type="protein sequence ID" value="CAG5103860.1"/>
    <property type="molecule type" value="Genomic_DNA"/>
</dbReference>
<proteinExistence type="predicted"/>
<accession>A0ABN7SQA5</accession>
<keyword evidence="1" id="KW-0175">Coiled coil</keyword>
<evidence type="ECO:0000313" key="3">
    <source>
        <dbReference type="Proteomes" id="UP001158576"/>
    </source>
</evidence>
<sequence>MEAGRNYDEFIENARFIINASRRLSKVEKTLRNIDSANREINKEINKKQKKYWHLIDLKNEKEDHRVRPVDVDEDLWQRFLAFEAFERETKLSSFIAKKI</sequence>
<evidence type="ECO:0000256" key="1">
    <source>
        <dbReference type="SAM" id="Coils"/>
    </source>
</evidence>